<protein>
    <submittedName>
        <fullName evidence="1">Uncharacterized protein</fullName>
    </submittedName>
</protein>
<comment type="caution">
    <text evidence="1">The sequence shown here is derived from an EMBL/GenBank/DDBJ whole genome shotgun (WGS) entry which is preliminary data.</text>
</comment>
<proteinExistence type="predicted"/>
<sequence>MEAFRIASSDTAYQHCRQEIRYVTDLLGGEAYVSCSVVLPAFCHLNHVMRVSDEDPAYVARFKTAFIKDLAECQLT</sequence>
<organism evidence="1 2">
    <name type="scientific">Cirrhinus molitorella</name>
    <name type="common">mud carp</name>
    <dbReference type="NCBI Taxonomy" id="172907"/>
    <lineage>
        <taxon>Eukaryota</taxon>
        <taxon>Metazoa</taxon>
        <taxon>Chordata</taxon>
        <taxon>Craniata</taxon>
        <taxon>Vertebrata</taxon>
        <taxon>Euteleostomi</taxon>
        <taxon>Actinopterygii</taxon>
        <taxon>Neopterygii</taxon>
        <taxon>Teleostei</taxon>
        <taxon>Ostariophysi</taxon>
        <taxon>Cypriniformes</taxon>
        <taxon>Cyprinidae</taxon>
        <taxon>Labeoninae</taxon>
        <taxon>Labeonini</taxon>
        <taxon>Cirrhinus</taxon>
    </lineage>
</organism>
<evidence type="ECO:0000313" key="2">
    <source>
        <dbReference type="Proteomes" id="UP001558613"/>
    </source>
</evidence>
<dbReference type="Proteomes" id="UP001558613">
    <property type="component" value="Unassembled WGS sequence"/>
</dbReference>
<keyword evidence="2" id="KW-1185">Reference proteome</keyword>
<accession>A0ABR3MAZ2</accession>
<gene>
    <name evidence="1" type="ORF">QQF64_007568</name>
</gene>
<evidence type="ECO:0000313" key="1">
    <source>
        <dbReference type="EMBL" id="KAL1262303.1"/>
    </source>
</evidence>
<name>A0ABR3MAZ2_9TELE</name>
<reference evidence="1 2" key="1">
    <citation type="submission" date="2023-09" db="EMBL/GenBank/DDBJ databases">
        <authorList>
            <person name="Wang M."/>
        </authorList>
    </citation>
    <scope>NUCLEOTIDE SEQUENCE [LARGE SCALE GENOMIC DNA]</scope>
    <source>
        <strain evidence="1">GT-2023</strain>
        <tissue evidence="1">Liver</tissue>
    </source>
</reference>
<dbReference type="EMBL" id="JAYMGO010000014">
    <property type="protein sequence ID" value="KAL1262303.1"/>
    <property type="molecule type" value="Genomic_DNA"/>
</dbReference>